<evidence type="ECO:0000313" key="9">
    <source>
        <dbReference type="Proteomes" id="UP001488838"/>
    </source>
</evidence>
<dbReference type="Pfam" id="PF01602">
    <property type="entry name" value="Adaptin_N"/>
    <property type="match status" value="1"/>
</dbReference>
<organism evidence="8 9">
    <name type="scientific">Myodes glareolus</name>
    <name type="common">Bank vole</name>
    <name type="synonym">Clethrionomys glareolus</name>
    <dbReference type="NCBI Taxonomy" id="447135"/>
    <lineage>
        <taxon>Eukaryota</taxon>
        <taxon>Metazoa</taxon>
        <taxon>Chordata</taxon>
        <taxon>Craniata</taxon>
        <taxon>Vertebrata</taxon>
        <taxon>Euteleostomi</taxon>
        <taxon>Mammalia</taxon>
        <taxon>Eutheria</taxon>
        <taxon>Euarchontoglires</taxon>
        <taxon>Glires</taxon>
        <taxon>Rodentia</taxon>
        <taxon>Myomorpha</taxon>
        <taxon>Muroidea</taxon>
        <taxon>Cricetidae</taxon>
        <taxon>Arvicolinae</taxon>
        <taxon>Myodes</taxon>
    </lineage>
</organism>
<dbReference type="AlphaFoldDB" id="A0AAW0IJQ3"/>
<comment type="similarity">
    <text evidence="2">Belongs to the adaptor complexes large subunit family.</text>
</comment>
<keyword evidence="5" id="KW-0472">Membrane</keyword>
<dbReference type="InterPro" id="IPR028269">
    <property type="entry name" value="AP4E1_C"/>
</dbReference>
<dbReference type="PANTHER" id="PTHR22780">
    <property type="entry name" value="ADAPTIN, ALPHA/GAMMA/EPSILON"/>
    <property type="match status" value="1"/>
</dbReference>
<keyword evidence="3" id="KW-0813">Transport</keyword>
<feature type="region of interest" description="Disordered" evidence="6">
    <location>
        <begin position="326"/>
        <end position="346"/>
    </location>
</feature>
<dbReference type="InterPro" id="IPR002553">
    <property type="entry name" value="Clathrin/coatomer_adapt-like_N"/>
</dbReference>
<evidence type="ECO:0000256" key="2">
    <source>
        <dbReference type="ARBA" id="ARBA00006613"/>
    </source>
</evidence>
<dbReference type="GO" id="GO:0016192">
    <property type="term" value="P:vesicle-mediated transport"/>
    <property type="evidence" value="ECO:0007669"/>
    <property type="project" value="InterPro"/>
</dbReference>
<dbReference type="SUPFAM" id="SSF48371">
    <property type="entry name" value="ARM repeat"/>
    <property type="match status" value="1"/>
</dbReference>
<protein>
    <recommendedName>
        <fullName evidence="7">AP-4 complex subunit epsilon-1 C-terminal domain-containing protein</fullName>
    </recommendedName>
</protein>
<dbReference type="GO" id="GO:0012505">
    <property type="term" value="C:endomembrane system"/>
    <property type="evidence" value="ECO:0007669"/>
    <property type="project" value="UniProtKB-SubCell"/>
</dbReference>
<dbReference type="GO" id="GO:0006886">
    <property type="term" value="P:intracellular protein transport"/>
    <property type="evidence" value="ECO:0007669"/>
    <property type="project" value="InterPro"/>
</dbReference>
<reference evidence="8 9" key="1">
    <citation type="journal article" date="2023" name="bioRxiv">
        <title>Conserved and derived expression patterns and positive selection on dental genes reveal complex evolutionary context of ever-growing rodent molars.</title>
        <authorList>
            <person name="Calamari Z.T."/>
            <person name="Song A."/>
            <person name="Cohen E."/>
            <person name="Akter M."/>
            <person name="Roy R.D."/>
            <person name="Hallikas O."/>
            <person name="Christensen M.M."/>
            <person name="Li P."/>
            <person name="Marangoni P."/>
            <person name="Jernvall J."/>
            <person name="Klein O.D."/>
        </authorList>
    </citation>
    <scope>NUCLEOTIDE SEQUENCE [LARGE SCALE GENOMIC DNA]</scope>
    <source>
        <strain evidence="8">V071</strain>
    </source>
</reference>
<sequence length="710" mass="78283">MLEYLHQSKEEYIIINLVGKIAELAEKYAPDNVWFIQTMNAVFSVGGDVMHPDILSNFLRLLAEGFDDETEDQQLRVYAVQSYLTLLDMENTFYPQRFLQVMSWVLGEYSYLLGEESAEEVITRLYKLLMSDSISSETKAWLIAAVTKLTPQAHSSHIVEKLIQEFTVSLDTCLRQHAFELKHLHENVELMKSLLQGPQNCEDTVVDASLSFLDGFVAEGLSQGAAPYKPHHQRQEEQLSQEKVDYKMDLLMNYCFMIEVGPPYVAKIFYLGPSKSKVRVFEQTSSLKLEGIKKLWGKEGYLPKKESGTGDKMEVPHVPGEGATVENVSQATARKDQAQGLTQSTEEKEKQLLASSLFVGLEPENTINLLGKADLVSHKFRRKSKFKVAQSDKTPSAHNPASSALSSVSAVACGDDDHLSALTRGDTELSTGLLGSGSLSELPSVEKLSSVSSPAPSLFAENNMEVFHPSSSSATSAAASLLEETPERGHSSLMEVCSNDTVSVSSYKIWKDDCLLVVWAVTSKTDSEVTNAKLEIFPVENFKIIEQPGCCLPGIESTTSFQYGVQMESPSVEGTLCGVINYQMMDAHSLQLEFSMNLSLLDFIRPLKISTEDFGKLWLALANDVKQTIKISESQVALASVLTELQQKLGLHVIDVVGNEGLLACKLLPSTPCVLHCRVHAGAVALWFRSSCSALPDCLSCHCQKAMETS</sequence>
<feature type="domain" description="AP-4 complex subunit epsilon-1 C-terminal" evidence="7">
    <location>
        <begin position="605"/>
        <end position="708"/>
    </location>
</feature>
<evidence type="ECO:0000256" key="3">
    <source>
        <dbReference type="ARBA" id="ARBA00022448"/>
    </source>
</evidence>
<evidence type="ECO:0000259" key="7">
    <source>
        <dbReference type="SMART" id="SM01356"/>
    </source>
</evidence>
<dbReference type="GO" id="GO:0030117">
    <property type="term" value="C:membrane coat"/>
    <property type="evidence" value="ECO:0007669"/>
    <property type="project" value="InterPro"/>
</dbReference>
<evidence type="ECO:0000313" key="8">
    <source>
        <dbReference type="EMBL" id="KAK7814744.1"/>
    </source>
</evidence>
<dbReference type="EMBL" id="JBBHLL010000119">
    <property type="protein sequence ID" value="KAK7814744.1"/>
    <property type="molecule type" value="Genomic_DNA"/>
</dbReference>
<dbReference type="SMART" id="SM01356">
    <property type="entry name" value="AP4E_app_platf"/>
    <property type="match status" value="1"/>
</dbReference>
<dbReference type="Gene3D" id="1.25.10.10">
    <property type="entry name" value="Leucine-rich Repeat Variant"/>
    <property type="match status" value="1"/>
</dbReference>
<evidence type="ECO:0000256" key="1">
    <source>
        <dbReference type="ARBA" id="ARBA00004184"/>
    </source>
</evidence>
<comment type="subcellular location">
    <subcellularLocation>
        <location evidence="1">Endomembrane system</location>
        <topology evidence="1">Peripheral membrane protein</topology>
    </subcellularLocation>
</comment>
<dbReference type="InterPro" id="IPR016024">
    <property type="entry name" value="ARM-type_fold"/>
</dbReference>
<gene>
    <name evidence="8" type="ORF">U0070_018068</name>
</gene>
<comment type="caution">
    <text evidence="8">The sequence shown here is derived from an EMBL/GenBank/DDBJ whole genome shotgun (WGS) entry which is preliminary data.</text>
</comment>
<name>A0AAW0IJQ3_MYOGA</name>
<evidence type="ECO:0000256" key="6">
    <source>
        <dbReference type="SAM" id="MobiDB-lite"/>
    </source>
</evidence>
<dbReference type="Proteomes" id="UP001488838">
    <property type="component" value="Unassembled WGS sequence"/>
</dbReference>
<evidence type="ECO:0000256" key="5">
    <source>
        <dbReference type="ARBA" id="ARBA00023136"/>
    </source>
</evidence>
<dbReference type="Pfam" id="PF14807">
    <property type="entry name" value="AP4E_app_platf"/>
    <property type="match status" value="1"/>
</dbReference>
<dbReference type="InterPro" id="IPR050840">
    <property type="entry name" value="Adaptor_Complx_Large_Subunit"/>
</dbReference>
<proteinExistence type="inferred from homology"/>
<keyword evidence="4" id="KW-0653">Protein transport</keyword>
<dbReference type="InterPro" id="IPR011989">
    <property type="entry name" value="ARM-like"/>
</dbReference>
<accession>A0AAW0IJQ3</accession>
<evidence type="ECO:0000256" key="4">
    <source>
        <dbReference type="ARBA" id="ARBA00022927"/>
    </source>
</evidence>
<keyword evidence="9" id="KW-1185">Reference proteome</keyword>